<keyword evidence="3" id="KW-1185">Reference proteome</keyword>
<feature type="chain" id="PRO_5039399248" description="Secreted protein" evidence="1">
    <location>
        <begin position="24"/>
        <end position="98"/>
    </location>
</feature>
<dbReference type="AlphaFoldDB" id="A0A316TLW0"/>
<dbReference type="Proteomes" id="UP000245507">
    <property type="component" value="Unassembled WGS sequence"/>
</dbReference>
<sequence length="98" mass="10153">MKRIGLPLAATLLTAGLTLSACGGTPSKDDLKDSLVENADLPEDQADCAADELLDSDLSDDQLNAVADDDEGGLDSDEKAEVGEVLTEALTKCITDSE</sequence>
<dbReference type="EMBL" id="QGDD01000003">
    <property type="protein sequence ID" value="PWN03282.1"/>
    <property type="molecule type" value="Genomic_DNA"/>
</dbReference>
<accession>A0A316TLW0</accession>
<evidence type="ECO:0000256" key="1">
    <source>
        <dbReference type="SAM" id="SignalP"/>
    </source>
</evidence>
<comment type="caution">
    <text evidence="2">The sequence shown here is derived from an EMBL/GenBank/DDBJ whole genome shotgun (WGS) entry which is preliminary data.</text>
</comment>
<name>A0A316TLW0_9ACTN</name>
<proteinExistence type="predicted"/>
<protein>
    <recommendedName>
        <fullName evidence="4">Secreted protein</fullName>
    </recommendedName>
</protein>
<dbReference type="RefSeq" id="WP_109693371.1">
    <property type="nucleotide sequence ID" value="NZ_QGDD01000003.1"/>
</dbReference>
<dbReference type="PROSITE" id="PS51257">
    <property type="entry name" value="PROKAR_LIPOPROTEIN"/>
    <property type="match status" value="1"/>
</dbReference>
<keyword evidence="1" id="KW-0732">Signal</keyword>
<evidence type="ECO:0000313" key="2">
    <source>
        <dbReference type="EMBL" id="PWN03282.1"/>
    </source>
</evidence>
<organism evidence="2 3">
    <name type="scientific">Nocardioides silvaticus</name>
    <dbReference type="NCBI Taxonomy" id="2201891"/>
    <lineage>
        <taxon>Bacteria</taxon>
        <taxon>Bacillati</taxon>
        <taxon>Actinomycetota</taxon>
        <taxon>Actinomycetes</taxon>
        <taxon>Propionibacteriales</taxon>
        <taxon>Nocardioidaceae</taxon>
        <taxon>Nocardioides</taxon>
    </lineage>
</organism>
<evidence type="ECO:0000313" key="3">
    <source>
        <dbReference type="Proteomes" id="UP000245507"/>
    </source>
</evidence>
<evidence type="ECO:0008006" key="4">
    <source>
        <dbReference type="Google" id="ProtNLM"/>
    </source>
</evidence>
<reference evidence="2 3" key="1">
    <citation type="submission" date="2018-05" db="EMBL/GenBank/DDBJ databases">
        <title>Nocardioides silvaticus genome.</title>
        <authorList>
            <person name="Li C."/>
            <person name="Wang G."/>
        </authorList>
    </citation>
    <scope>NUCLEOTIDE SEQUENCE [LARGE SCALE GENOMIC DNA]</scope>
    <source>
        <strain evidence="2 3">CCTCC AB 2018079</strain>
    </source>
</reference>
<feature type="signal peptide" evidence="1">
    <location>
        <begin position="1"/>
        <end position="23"/>
    </location>
</feature>
<gene>
    <name evidence="2" type="ORF">DJ010_09205</name>
</gene>